<name>A0ABV9EDT0_9ACTN</name>
<reference evidence="2" key="1">
    <citation type="journal article" date="2019" name="Int. J. Syst. Evol. Microbiol.">
        <title>The Global Catalogue of Microorganisms (GCM) 10K type strain sequencing project: providing services to taxonomists for standard genome sequencing and annotation.</title>
        <authorList>
            <consortium name="The Broad Institute Genomics Platform"/>
            <consortium name="The Broad Institute Genome Sequencing Center for Infectious Disease"/>
            <person name="Wu L."/>
            <person name="Ma J."/>
        </authorList>
    </citation>
    <scope>NUCLEOTIDE SEQUENCE [LARGE SCALE GENOMIC DNA]</scope>
    <source>
        <strain evidence="2">CCUG 49560</strain>
    </source>
</reference>
<organism evidence="1 2">
    <name type="scientific">Sphaerisporangium corydalis</name>
    <dbReference type="NCBI Taxonomy" id="1441875"/>
    <lineage>
        <taxon>Bacteria</taxon>
        <taxon>Bacillati</taxon>
        <taxon>Actinomycetota</taxon>
        <taxon>Actinomycetes</taxon>
        <taxon>Streptosporangiales</taxon>
        <taxon>Streptosporangiaceae</taxon>
        <taxon>Sphaerisporangium</taxon>
    </lineage>
</organism>
<dbReference type="EMBL" id="JBHSFN010000008">
    <property type="protein sequence ID" value="MFC4587508.1"/>
    <property type="molecule type" value="Genomic_DNA"/>
</dbReference>
<protein>
    <submittedName>
        <fullName evidence="1">Uncharacterized protein</fullName>
    </submittedName>
</protein>
<keyword evidence="2" id="KW-1185">Reference proteome</keyword>
<evidence type="ECO:0000313" key="2">
    <source>
        <dbReference type="Proteomes" id="UP001595891"/>
    </source>
</evidence>
<gene>
    <name evidence="1" type="ORF">ACFO8L_15540</name>
</gene>
<proteinExistence type="predicted"/>
<accession>A0ABV9EDT0</accession>
<sequence>MSFIPAGTGELPYMYKELVQDRIQSLHREAEEQRLVYRIQRIRKARKQAERASVRLRNALARMA</sequence>
<comment type="caution">
    <text evidence="1">The sequence shown here is derived from an EMBL/GenBank/DDBJ whole genome shotgun (WGS) entry which is preliminary data.</text>
</comment>
<dbReference type="Proteomes" id="UP001595891">
    <property type="component" value="Unassembled WGS sequence"/>
</dbReference>
<evidence type="ECO:0000313" key="1">
    <source>
        <dbReference type="EMBL" id="MFC4587508.1"/>
    </source>
</evidence>
<dbReference type="RefSeq" id="WP_262842059.1">
    <property type="nucleotide sequence ID" value="NZ_JANZYP010000008.1"/>
</dbReference>